<proteinExistence type="inferred from homology"/>
<evidence type="ECO:0000259" key="2">
    <source>
        <dbReference type="SMART" id="SM00382"/>
    </source>
</evidence>
<dbReference type="InterPro" id="IPR027417">
    <property type="entry name" value="P-loop_NTPase"/>
</dbReference>
<dbReference type="NCBIfam" id="TIGR02525">
    <property type="entry name" value="plasmid_TraJ"/>
    <property type="match status" value="1"/>
</dbReference>
<dbReference type="SMART" id="SM00382">
    <property type="entry name" value="AAA"/>
    <property type="match status" value="1"/>
</dbReference>
<dbReference type="Gene3D" id="3.40.50.300">
    <property type="entry name" value="P-loop containing nucleotide triphosphate hydrolases"/>
    <property type="match status" value="1"/>
</dbReference>
<protein>
    <submittedName>
        <fullName evidence="3">TraJ transfer ATPase</fullName>
    </submittedName>
</protein>
<evidence type="ECO:0000256" key="1">
    <source>
        <dbReference type="ARBA" id="ARBA00006611"/>
    </source>
</evidence>
<dbReference type="InterPro" id="IPR013364">
    <property type="entry name" value="ATPase_plasmid-transfer_TraJ"/>
</dbReference>
<dbReference type="Proteomes" id="UP000250991">
    <property type="component" value="Unassembled WGS sequence"/>
</dbReference>
<reference evidence="3 4" key="1">
    <citation type="submission" date="2018-06" db="EMBL/GenBank/DDBJ databases">
        <authorList>
            <consortium name="Pathogen Informatics"/>
            <person name="Doyle S."/>
        </authorList>
    </citation>
    <scope>NUCLEOTIDE SEQUENCE [LARGE SCALE GENOMIC DNA]</scope>
    <source>
        <strain evidence="3 4">NCTC8009</strain>
    </source>
</reference>
<name>A0A2X1N0E8_ECOLX</name>
<organism evidence="3 4">
    <name type="scientific">Escherichia coli</name>
    <dbReference type="NCBI Taxonomy" id="562"/>
    <lineage>
        <taxon>Bacteria</taxon>
        <taxon>Pseudomonadati</taxon>
        <taxon>Pseudomonadota</taxon>
        <taxon>Gammaproteobacteria</taxon>
        <taxon>Enterobacterales</taxon>
        <taxon>Enterobacteriaceae</taxon>
        <taxon>Escherichia</taxon>
    </lineage>
</organism>
<sequence length="453" mass="50001">MKLPDEFGTFPFARFTAEEFRYFFAWCARHRVSDIDLTGGSPVSVSRFGRRVRSSAHPLPSSIMMALSDELFGREVLPRVLSGHPVDRTIQVSGDASGRYGLQRGQRVRLRCHLIQGTSATEEKVISVTMRVIPSDIPDILTMNIEPDLLDAMLRKTGLGFICGETGSGKSTLAAALYRYIQTHFPDRKTVTYEDPVEYILGGENDLLPPHQAEIGRDVESFAAGLRSAVRRNPDIIGIGEIRDYETADAAVQAGNTGHFCIGTMHTKSPGETFARLLGLFPPEIRDSMAAATLSLVQFILVQVLVRTNDGGRQAVREYIVITDELRDTLSRQSHATWGHYIDEIIRKEKRRIRDQVLTMYQTGSIEASEAALFIPAGEFPNETRRLLAGCHSATEYLWCPVAVYHDLPAAVSVSVKNNILGVQRHFAVFCAPGVLRMDCPDALPASVQPGAG</sequence>
<dbReference type="SUPFAM" id="SSF52540">
    <property type="entry name" value="P-loop containing nucleoside triphosphate hydrolases"/>
    <property type="match status" value="1"/>
</dbReference>
<dbReference type="InterPro" id="IPR001482">
    <property type="entry name" value="T2SS/T4SS_dom"/>
</dbReference>
<dbReference type="EMBL" id="UARW01000006">
    <property type="protein sequence ID" value="SPW71131.1"/>
    <property type="molecule type" value="Genomic_DNA"/>
</dbReference>
<dbReference type="PANTHER" id="PTHR30486">
    <property type="entry name" value="TWITCHING MOTILITY PROTEIN PILT"/>
    <property type="match status" value="1"/>
</dbReference>
<dbReference type="CDD" id="cd19516">
    <property type="entry name" value="DotB_TraJ"/>
    <property type="match status" value="1"/>
</dbReference>
<dbReference type="InterPro" id="IPR003593">
    <property type="entry name" value="AAA+_ATPase"/>
</dbReference>
<comment type="similarity">
    <text evidence="1">Belongs to the GSP E family.</text>
</comment>
<dbReference type="AlphaFoldDB" id="A0A2X1N0E8"/>
<accession>A0A2X1N0E8</accession>
<dbReference type="Pfam" id="PF00437">
    <property type="entry name" value="T2SSE"/>
    <property type="match status" value="1"/>
</dbReference>
<evidence type="ECO:0000313" key="4">
    <source>
        <dbReference type="Proteomes" id="UP000250991"/>
    </source>
</evidence>
<gene>
    <name evidence="3" type="primary">yggR_1</name>
    <name evidence="3" type="ORF">NCTC8009_00411</name>
</gene>
<dbReference type="InterPro" id="IPR050921">
    <property type="entry name" value="T4SS_GSP_E_ATPase"/>
</dbReference>
<dbReference type="Gene3D" id="3.30.450.90">
    <property type="match status" value="1"/>
</dbReference>
<dbReference type="GO" id="GO:0016887">
    <property type="term" value="F:ATP hydrolysis activity"/>
    <property type="evidence" value="ECO:0007669"/>
    <property type="project" value="InterPro"/>
</dbReference>
<dbReference type="PANTHER" id="PTHR30486:SF6">
    <property type="entry name" value="TYPE IV PILUS RETRACTATION ATPASE PILT"/>
    <property type="match status" value="1"/>
</dbReference>
<feature type="domain" description="AAA+ ATPase" evidence="2">
    <location>
        <begin position="156"/>
        <end position="305"/>
    </location>
</feature>
<evidence type="ECO:0000313" key="3">
    <source>
        <dbReference type="EMBL" id="SPW71131.1"/>
    </source>
</evidence>